<dbReference type="PROSITE" id="PS50082">
    <property type="entry name" value="WD_REPEATS_2"/>
    <property type="match status" value="3"/>
</dbReference>
<dbReference type="SUPFAM" id="SSF56112">
    <property type="entry name" value="Protein kinase-like (PK-like)"/>
    <property type="match status" value="1"/>
</dbReference>
<dbReference type="GO" id="GO:0009585">
    <property type="term" value="P:red, far-red light phototransduction"/>
    <property type="evidence" value="ECO:0007669"/>
    <property type="project" value="UniProtKB-KW"/>
</dbReference>
<keyword evidence="5" id="KW-0833">Ubl conjugation pathway</keyword>
<name>A0A067JXA5_JATCU</name>
<evidence type="ECO:0000256" key="3">
    <source>
        <dbReference type="ARBA" id="ARBA00022679"/>
    </source>
</evidence>
<dbReference type="OrthoDB" id="273771at2759"/>
<sequence length="1012" mass="113264">MKQNEEEVIADGNRELQAKGCEIPLKLEDHNNNVLESPMVCAPLRGSNNDYRGTSRTQDKDLSTRVISFTGSEPPQTSPCSMNPAGSVLELTVGNYRTPKFSFVNIPFSNSTSQWQHNLSELATLTGSRFKALHGVFDTNEVSTCLRTTDKRIVSSCNEGTDTPLNTLVNSSISQLSVNKALKGKGTSSKIGDAQAVFGSSVLGHSDGKLGSARKIASDALMRSSASSNQLPLHMVDGSGSESLHYGINLREWMKLGCHRKDKVESLFIFRQIVELVDLAHSQGVALQDLRPSCFNLLPSNRIVYTGFSAKRELKASILHDSVKKRPMEQDAVTYSSLVTKQQKISDNMKPFGHHSEFASTCDFRTTALDEVDFCAYGAEVTDHIDIQSGSNSNYQNSYMITRQRFLSMTVRFEEKWYMSPEQLKGGICTFSSNIYSLGVLLFELLIWFESHEMHSTVMLDLRNRILPSNFLSENPKEAGVCLWFLHPDPSSRPTTREILQSELICQSQELCSVNVSTYPDNNDTESELLLHFLNLLKEQKQIHASKLTEHIEWLEEDIKEVKKRHCLRISSVFSQTEEPFPDVREQGLHIGMSEVTTSRSFFASDMNQVKSIGNVNQINNAYFSMRSQICPNYSASRRDKDFLKRRVRLSAVHDEESNVIQKSIDPLGAFFDDLCKFARYSKFEVCGSLKNGNPLSSTNVLCSLCFDCDEEYIAAAGVSKKVKVFEFGTLLNDSTDIHYPVVEMSNKSKLSCVSWNNYIKNYLASADYDGVIQMWDAGTGQVFSQYTEHQKRAWSVDFSLADPMMFASGSDDCSVKLWSINERGSIDTIWNPANTCCVQFSPSSTHLLCFGSADYKIYCYDLRHTRIPWCTLAGHEKTVSYVKFLDAETLISASTDNTLKLWDLYKTSPTGLSSSACRLTFGGHTNEKNFVGLSTLDGYIACGSETNEVYCYHRSLPMPITSYKFGYVDPISGNKICDDSGQFVSSVCWRQKSNMVVAANSTGNMKVLKMV</sequence>
<organism evidence="11 12">
    <name type="scientific">Jatropha curcas</name>
    <name type="common">Barbados nut</name>
    <dbReference type="NCBI Taxonomy" id="180498"/>
    <lineage>
        <taxon>Eukaryota</taxon>
        <taxon>Viridiplantae</taxon>
        <taxon>Streptophyta</taxon>
        <taxon>Embryophyta</taxon>
        <taxon>Tracheophyta</taxon>
        <taxon>Spermatophyta</taxon>
        <taxon>Magnoliopsida</taxon>
        <taxon>eudicotyledons</taxon>
        <taxon>Gunneridae</taxon>
        <taxon>Pentapetalae</taxon>
        <taxon>rosids</taxon>
        <taxon>fabids</taxon>
        <taxon>Malpighiales</taxon>
        <taxon>Euphorbiaceae</taxon>
        <taxon>Crotonoideae</taxon>
        <taxon>Jatropheae</taxon>
        <taxon>Jatropha</taxon>
    </lineage>
</organism>
<dbReference type="SUPFAM" id="SSF50978">
    <property type="entry name" value="WD40 repeat-like"/>
    <property type="match status" value="1"/>
</dbReference>
<dbReference type="SMART" id="SM00320">
    <property type="entry name" value="WD40"/>
    <property type="match status" value="7"/>
</dbReference>
<dbReference type="InterPro" id="IPR019775">
    <property type="entry name" value="WD40_repeat_CS"/>
</dbReference>
<reference evidence="11 12" key="1">
    <citation type="journal article" date="2014" name="PLoS ONE">
        <title>Global Analysis of Gene Expression Profiles in Physic Nut (Jatropha curcas L.) Seedlings Exposed to Salt Stress.</title>
        <authorList>
            <person name="Zhang L."/>
            <person name="Zhang C."/>
            <person name="Wu P."/>
            <person name="Chen Y."/>
            <person name="Li M."/>
            <person name="Jiang H."/>
            <person name="Wu G."/>
        </authorList>
    </citation>
    <scope>NUCLEOTIDE SEQUENCE [LARGE SCALE GENOMIC DNA]</scope>
    <source>
        <strain evidence="12">cv. GZQX0401</strain>
        <tissue evidence="11">Young leaves</tissue>
    </source>
</reference>
<evidence type="ECO:0000256" key="1">
    <source>
        <dbReference type="ARBA" id="ARBA00004123"/>
    </source>
</evidence>
<dbReference type="InterPro" id="IPR020472">
    <property type="entry name" value="WD40_PAC1"/>
</dbReference>
<keyword evidence="2 9" id="KW-0853">WD repeat</keyword>
<dbReference type="Pfam" id="PF00400">
    <property type="entry name" value="WD40"/>
    <property type="match status" value="2"/>
</dbReference>
<dbReference type="Proteomes" id="UP000027138">
    <property type="component" value="Unassembled WGS sequence"/>
</dbReference>
<dbReference type="GO" id="GO:0009640">
    <property type="term" value="P:photomorphogenesis"/>
    <property type="evidence" value="ECO:0007669"/>
    <property type="project" value="InterPro"/>
</dbReference>
<gene>
    <name evidence="11" type="ORF">JCGZ_14288</name>
</gene>
<dbReference type="InterPro" id="IPR015943">
    <property type="entry name" value="WD40/YVTN_repeat-like_dom_sf"/>
</dbReference>
<evidence type="ECO:0000256" key="8">
    <source>
        <dbReference type="ARBA" id="ARBA00084091"/>
    </source>
</evidence>
<dbReference type="EMBL" id="KK914782">
    <property type="protein sequence ID" value="KDP28517.1"/>
    <property type="molecule type" value="Genomic_DNA"/>
</dbReference>
<evidence type="ECO:0000256" key="4">
    <source>
        <dbReference type="ARBA" id="ARBA00022737"/>
    </source>
</evidence>
<keyword evidence="6" id="KW-0175">Coiled coil</keyword>
<feature type="repeat" description="WD" evidence="9">
    <location>
        <begin position="787"/>
        <end position="829"/>
    </location>
</feature>
<feature type="repeat" description="WD" evidence="9">
    <location>
        <begin position="744"/>
        <end position="786"/>
    </location>
</feature>
<protein>
    <recommendedName>
        <fullName evidence="10">Protein kinase domain-containing protein</fullName>
    </recommendedName>
</protein>
<dbReference type="FunFam" id="2.130.10.10:FF:000090">
    <property type="entry name" value="E3 ubiquitin-protein ligase RFWD2 isoform X1"/>
    <property type="match status" value="1"/>
</dbReference>
<evidence type="ECO:0000256" key="6">
    <source>
        <dbReference type="ARBA" id="ARBA00023054"/>
    </source>
</evidence>
<dbReference type="PRINTS" id="PR00320">
    <property type="entry name" value="GPROTEINBRPT"/>
</dbReference>
<evidence type="ECO:0000256" key="2">
    <source>
        <dbReference type="ARBA" id="ARBA00022574"/>
    </source>
</evidence>
<dbReference type="InterPro" id="IPR036322">
    <property type="entry name" value="WD40_repeat_dom_sf"/>
</dbReference>
<dbReference type="Gene3D" id="1.10.510.10">
    <property type="entry name" value="Transferase(Phosphotransferase) domain 1"/>
    <property type="match status" value="1"/>
</dbReference>
<keyword evidence="8" id="KW-0607">Phytochrome signaling pathway</keyword>
<dbReference type="PROSITE" id="PS00678">
    <property type="entry name" value="WD_REPEATS_1"/>
    <property type="match status" value="1"/>
</dbReference>
<feature type="repeat" description="WD" evidence="9">
    <location>
        <begin position="873"/>
        <end position="905"/>
    </location>
</feature>
<keyword evidence="7" id="KW-0539">Nucleus</keyword>
<dbReference type="InterPro" id="IPR000719">
    <property type="entry name" value="Prot_kinase_dom"/>
</dbReference>
<dbReference type="PANTHER" id="PTHR44218">
    <property type="entry name" value="PROTEIN SPA1-RELATED 2"/>
    <property type="match status" value="1"/>
</dbReference>
<keyword evidence="12" id="KW-1185">Reference proteome</keyword>
<evidence type="ECO:0000256" key="5">
    <source>
        <dbReference type="ARBA" id="ARBA00022786"/>
    </source>
</evidence>
<dbReference type="InterPro" id="IPR044630">
    <property type="entry name" value="SPA1/2/3/4"/>
</dbReference>
<dbReference type="PANTHER" id="PTHR44218:SF6">
    <property type="entry name" value="PROTEIN SUPPRESSOR OF PHYA-105 1"/>
    <property type="match status" value="1"/>
</dbReference>
<evidence type="ECO:0000256" key="9">
    <source>
        <dbReference type="PROSITE-ProRule" id="PRU00221"/>
    </source>
</evidence>
<evidence type="ECO:0000313" key="12">
    <source>
        <dbReference type="Proteomes" id="UP000027138"/>
    </source>
</evidence>
<dbReference type="InterPro" id="IPR011009">
    <property type="entry name" value="Kinase-like_dom_sf"/>
</dbReference>
<accession>A0A067JXA5</accession>
<keyword evidence="4" id="KW-0677">Repeat</keyword>
<evidence type="ECO:0000313" key="11">
    <source>
        <dbReference type="EMBL" id="KDP28517.1"/>
    </source>
</evidence>
<keyword evidence="3" id="KW-0808">Transferase</keyword>
<evidence type="ECO:0000259" key="10">
    <source>
        <dbReference type="PROSITE" id="PS50011"/>
    </source>
</evidence>
<comment type="subcellular location">
    <subcellularLocation>
        <location evidence="1">Nucleus</location>
    </subcellularLocation>
</comment>
<feature type="domain" description="Protein kinase" evidence="10">
    <location>
        <begin position="119"/>
        <end position="505"/>
    </location>
</feature>
<dbReference type="GO" id="GO:0004672">
    <property type="term" value="F:protein kinase activity"/>
    <property type="evidence" value="ECO:0007669"/>
    <property type="project" value="InterPro"/>
</dbReference>
<dbReference type="STRING" id="180498.A0A067JXA5"/>
<dbReference type="GO" id="GO:0005524">
    <property type="term" value="F:ATP binding"/>
    <property type="evidence" value="ECO:0007669"/>
    <property type="project" value="InterPro"/>
</dbReference>
<dbReference type="PROSITE" id="PS50011">
    <property type="entry name" value="PROTEIN_KINASE_DOM"/>
    <property type="match status" value="1"/>
</dbReference>
<evidence type="ECO:0000256" key="7">
    <source>
        <dbReference type="ARBA" id="ARBA00023242"/>
    </source>
</evidence>
<dbReference type="AlphaFoldDB" id="A0A067JXA5"/>
<dbReference type="Gene3D" id="2.130.10.10">
    <property type="entry name" value="YVTN repeat-like/Quinoprotein amine dehydrogenase"/>
    <property type="match status" value="1"/>
</dbReference>
<dbReference type="InterPro" id="IPR001680">
    <property type="entry name" value="WD40_rpt"/>
</dbReference>
<dbReference type="SMART" id="SM00220">
    <property type="entry name" value="S_TKc"/>
    <property type="match status" value="1"/>
</dbReference>
<proteinExistence type="predicted"/>
<dbReference type="PROSITE" id="PS50294">
    <property type="entry name" value="WD_REPEATS_REGION"/>
    <property type="match status" value="1"/>
</dbReference>
<dbReference type="GO" id="GO:0042802">
    <property type="term" value="F:identical protein binding"/>
    <property type="evidence" value="ECO:0007669"/>
    <property type="project" value="UniProtKB-ARBA"/>
</dbReference>
<dbReference type="GO" id="GO:0005634">
    <property type="term" value="C:nucleus"/>
    <property type="evidence" value="ECO:0007669"/>
    <property type="project" value="UniProtKB-SubCell"/>
</dbReference>